<evidence type="ECO:0000313" key="9">
    <source>
        <dbReference type="Proteomes" id="UP001322744"/>
    </source>
</evidence>
<dbReference type="InterPro" id="IPR007197">
    <property type="entry name" value="rSAM"/>
</dbReference>
<dbReference type="PANTHER" id="PTHR11228">
    <property type="entry name" value="RADICAL SAM DOMAIN PROTEIN"/>
    <property type="match status" value="1"/>
</dbReference>
<accession>A0ABZ0TXG6</accession>
<dbReference type="InterPro" id="IPR013785">
    <property type="entry name" value="Aldolase_TIM"/>
</dbReference>
<evidence type="ECO:0000256" key="5">
    <source>
        <dbReference type="ARBA" id="ARBA00023004"/>
    </source>
</evidence>
<dbReference type="PROSITE" id="PS51918">
    <property type="entry name" value="RADICAL_SAM"/>
    <property type="match status" value="1"/>
</dbReference>
<organism evidence="8 9">
    <name type="scientific">Anaerocellum danielii</name>
    <dbReference type="NCBI Taxonomy" id="1387557"/>
    <lineage>
        <taxon>Bacteria</taxon>
        <taxon>Bacillati</taxon>
        <taxon>Bacillota</taxon>
        <taxon>Bacillota incertae sedis</taxon>
        <taxon>Caldicellulosiruptorales</taxon>
        <taxon>Caldicellulosiruptoraceae</taxon>
        <taxon>Anaerocellum</taxon>
    </lineage>
</organism>
<evidence type="ECO:0000259" key="7">
    <source>
        <dbReference type="PROSITE" id="PS51918"/>
    </source>
</evidence>
<dbReference type="Proteomes" id="UP001322744">
    <property type="component" value="Chromosome"/>
</dbReference>
<name>A0ABZ0TXG6_9FIRM</name>
<dbReference type="NCBIfam" id="TIGR04085">
    <property type="entry name" value="rSAM_more_4Fe4S"/>
    <property type="match status" value="1"/>
</dbReference>
<evidence type="ECO:0000256" key="4">
    <source>
        <dbReference type="ARBA" id="ARBA00022723"/>
    </source>
</evidence>
<evidence type="ECO:0000256" key="6">
    <source>
        <dbReference type="ARBA" id="ARBA00023014"/>
    </source>
</evidence>
<dbReference type="CDD" id="cd21109">
    <property type="entry name" value="SPASM"/>
    <property type="match status" value="1"/>
</dbReference>
<dbReference type="InterPro" id="IPR058240">
    <property type="entry name" value="rSAM_sf"/>
</dbReference>
<dbReference type="InterPro" id="IPR050377">
    <property type="entry name" value="Radical_SAM_PqqE_MftC-like"/>
</dbReference>
<dbReference type="PANTHER" id="PTHR11228:SF7">
    <property type="entry name" value="PQQA PEPTIDE CYCLASE"/>
    <property type="match status" value="1"/>
</dbReference>
<evidence type="ECO:0000313" key="8">
    <source>
        <dbReference type="EMBL" id="WPX07801.1"/>
    </source>
</evidence>
<feature type="domain" description="Radical SAM core" evidence="7">
    <location>
        <begin position="1"/>
        <end position="220"/>
    </location>
</feature>
<proteinExistence type="predicted"/>
<keyword evidence="9" id="KW-1185">Reference proteome</keyword>
<reference evidence="8 9" key="1">
    <citation type="submission" date="2023-12" db="EMBL/GenBank/DDBJ databases">
        <authorList>
            <person name="Manesh M.J.H."/>
            <person name="Bing R.G."/>
            <person name="Willard D.J."/>
            <person name="Kelly R.M."/>
        </authorList>
    </citation>
    <scope>NUCLEOTIDE SEQUENCE [LARGE SCALE GENOMIC DNA]</scope>
    <source>
        <strain evidence="8 9">DSM 8977</strain>
    </source>
</reference>
<dbReference type="SUPFAM" id="SSF102114">
    <property type="entry name" value="Radical SAM enzymes"/>
    <property type="match status" value="1"/>
</dbReference>
<sequence>MKTPFSLYVFPTTFCNFKCIYCAHSLGLSKMKEKYNFEAQNMSMETFMLVIEQARRFPEKLKLLSLTGQGEPLLNSNIAKMVEYAKKYNIAERVEIITNASLLDYEMAKQLIEAGLDVIRISIQGLSSDKYKEICRSDIKFEDIIDKISYFYKNKNNCKVFVKVIDVALQEGEDEKFYSIFSDISDRMFIEKCKPVYNGVEYPEDVYRKIDRYGREHQGRKVCPLPFYMLAIYPNGDVVPCDSIYKPINLGNVHSDSLISMWNSDKLKEFWLLQLRKLRFKNDKCRVCYAPDDVAHPEDDLDQDCEELIKKLE</sequence>
<dbReference type="EMBL" id="CP139957">
    <property type="protein sequence ID" value="WPX07801.1"/>
    <property type="molecule type" value="Genomic_DNA"/>
</dbReference>
<dbReference type="Pfam" id="PF13186">
    <property type="entry name" value="SPASM"/>
    <property type="match status" value="1"/>
</dbReference>
<dbReference type="InterPro" id="IPR034391">
    <property type="entry name" value="AdoMet-like_SPASM_containing"/>
</dbReference>
<dbReference type="SFLD" id="SFLDG01387">
    <property type="entry name" value="BtrN-like_SPASM_domain_contain"/>
    <property type="match status" value="1"/>
</dbReference>
<evidence type="ECO:0000256" key="3">
    <source>
        <dbReference type="ARBA" id="ARBA00022691"/>
    </source>
</evidence>
<dbReference type="Pfam" id="PF04055">
    <property type="entry name" value="Radical_SAM"/>
    <property type="match status" value="1"/>
</dbReference>
<protein>
    <submittedName>
        <fullName evidence="8">Radical SAM protein</fullName>
    </submittedName>
</protein>
<keyword evidence="2" id="KW-0004">4Fe-4S</keyword>
<keyword evidence="4" id="KW-0479">Metal-binding</keyword>
<dbReference type="SFLD" id="SFLDG01067">
    <property type="entry name" value="SPASM/twitch_domain_containing"/>
    <property type="match status" value="1"/>
</dbReference>
<dbReference type="InterPro" id="IPR023885">
    <property type="entry name" value="4Fe4S-binding_SPASM_dom"/>
</dbReference>
<dbReference type="Gene3D" id="3.20.20.70">
    <property type="entry name" value="Aldolase class I"/>
    <property type="match status" value="1"/>
</dbReference>
<keyword evidence="6" id="KW-0411">Iron-sulfur</keyword>
<evidence type="ECO:0000256" key="1">
    <source>
        <dbReference type="ARBA" id="ARBA00001966"/>
    </source>
</evidence>
<evidence type="ECO:0000256" key="2">
    <source>
        <dbReference type="ARBA" id="ARBA00022485"/>
    </source>
</evidence>
<dbReference type="CDD" id="cd01335">
    <property type="entry name" value="Radical_SAM"/>
    <property type="match status" value="1"/>
</dbReference>
<dbReference type="SFLD" id="SFLDS00029">
    <property type="entry name" value="Radical_SAM"/>
    <property type="match status" value="1"/>
</dbReference>
<keyword evidence="5" id="KW-0408">Iron</keyword>
<gene>
    <name evidence="8" type="ORF">SOJ16_001630</name>
</gene>
<keyword evidence="3" id="KW-0949">S-adenosyl-L-methionine</keyword>
<comment type="cofactor">
    <cofactor evidence="1">
        <name>[4Fe-4S] cluster</name>
        <dbReference type="ChEBI" id="CHEBI:49883"/>
    </cofactor>
</comment>